<dbReference type="AlphaFoldDB" id="A0A9Q1BXI8"/>
<keyword evidence="3" id="KW-1185">Reference proteome</keyword>
<dbReference type="OrthoDB" id="6066070at2759"/>
<organism evidence="2 3">
    <name type="scientific">Holothuria leucospilota</name>
    <name type="common">Black long sea cucumber</name>
    <name type="synonym">Mertensiothuria leucospilota</name>
    <dbReference type="NCBI Taxonomy" id="206669"/>
    <lineage>
        <taxon>Eukaryota</taxon>
        <taxon>Metazoa</taxon>
        <taxon>Echinodermata</taxon>
        <taxon>Eleutherozoa</taxon>
        <taxon>Echinozoa</taxon>
        <taxon>Holothuroidea</taxon>
        <taxon>Aspidochirotacea</taxon>
        <taxon>Aspidochirotida</taxon>
        <taxon>Holothuriidae</taxon>
        <taxon>Holothuria</taxon>
    </lineage>
</organism>
<evidence type="ECO:0000313" key="2">
    <source>
        <dbReference type="EMBL" id="KAJ8034460.1"/>
    </source>
</evidence>
<feature type="region of interest" description="Disordered" evidence="1">
    <location>
        <begin position="41"/>
        <end position="65"/>
    </location>
</feature>
<dbReference type="EMBL" id="JAIZAY010000010">
    <property type="protein sequence ID" value="KAJ8034460.1"/>
    <property type="molecule type" value="Genomic_DNA"/>
</dbReference>
<name>A0A9Q1BXI8_HOLLE</name>
<evidence type="ECO:0000313" key="3">
    <source>
        <dbReference type="Proteomes" id="UP001152320"/>
    </source>
</evidence>
<gene>
    <name evidence="2" type="ORF">HOLleu_21311</name>
</gene>
<evidence type="ECO:0000256" key="1">
    <source>
        <dbReference type="SAM" id="MobiDB-lite"/>
    </source>
</evidence>
<proteinExistence type="predicted"/>
<sequence>MATESIPPNPMEAFLKTKERVLASTKGLCIGSGRSNYQEDFTAKPIIRRQKKPTSDNRKNNPHPCHLSHLRRLCNEPVCKVKTIITQLPEGSSTYTESLMRHHYPLPPSPSHRPTRFGCNKYKKEIAEGIVPASTEKESTNQERLLPACTMHTTLMSTAHPYQYIPRRRRLIQPHAVGDVFACIETCLPDKTPLGKSVLHNRPTRRLVSSAPKTTLVVAGFDGGAPPDPTRTITGRKRAMIPTLTKFAGKDVPGWMKPY</sequence>
<protein>
    <submittedName>
        <fullName evidence="2">Uncharacterized protein</fullName>
    </submittedName>
</protein>
<accession>A0A9Q1BXI8</accession>
<comment type="caution">
    <text evidence="2">The sequence shown here is derived from an EMBL/GenBank/DDBJ whole genome shotgun (WGS) entry which is preliminary data.</text>
</comment>
<reference evidence="2" key="1">
    <citation type="submission" date="2021-10" db="EMBL/GenBank/DDBJ databases">
        <title>Tropical sea cucumber genome reveals ecological adaptation and Cuvierian tubules defense mechanism.</title>
        <authorList>
            <person name="Chen T."/>
        </authorList>
    </citation>
    <scope>NUCLEOTIDE SEQUENCE</scope>
    <source>
        <strain evidence="2">Nanhai2018</strain>
        <tissue evidence="2">Muscle</tissue>
    </source>
</reference>
<dbReference type="Proteomes" id="UP001152320">
    <property type="component" value="Chromosome 10"/>
</dbReference>